<feature type="transmembrane region" description="Helical" evidence="1">
    <location>
        <begin position="69"/>
        <end position="89"/>
    </location>
</feature>
<sequence>MFFNLLKFEFNKLFKRREFNFVLTLEIAFISIAFICASMVLYKSPTSELPSAYQLWIGYDNANFNFIKFIYYLFFLTLPVCIAYSDTFLEDRKERVLNFIVSRCNKGLYILSKGIVVFFSGFIVIFLPLLIHQLLCVVTLPLYTASEVIAGNPTYDKYYLTRLYFSQLHTLNPYLHNLLYIFLDGLFGGAIAIFSYAISFLKNINRYAVIILPTVFFFIENFVAAIFGKARYSLIYYLNITSSIKGLNYAVFAFSLIALMIASLCTIVLFNKLNRDEI</sequence>
<organism evidence="2 3">
    <name type="scientific">Thermoanaerobacterium thermosaccharolyticum</name>
    <name type="common">Clostridium thermosaccharolyticum</name>
    <dbReference type="NCBI Taxonomy" id="1517"/>
    <lineage>
        <taxon>Bacteria</taxon>
        <taxon>Bacillati</taxon>
        <taxon>Bacillota</taxon>
        <taxon>Clostridia</taxon>
        <taxon>Thermoanaerobacterales</taxon>
        <taxon>Thermoanaerobacteraceae</taxon>
        <taxon>Thermoanaerobacterium</taxon>
    </lineage>
</organism>
<dbReference type="EMBL" id="CP016893">
    <property type="protein sequence ID" value="AST57336.1"/>
    <property type="molecule type" value="Genomic_DNA"/>
</dbReference>
<keyword evidence="1" id="KW-1133">Transmembrane helix</keyword>
<feature type="transmembrane region" description="Helical" evidence="1">
    <location>
        <begin position="21"/>
        <end position="42"/>
    </location>
</feature>
<feature type="transmembrane region" description="Helical" evidence="1">
    <location>
        <begin position="207"/>
        <end position="227"/>
    </location>
</feature>
<evidence type="ECO:0000313" key="2">
    <source>
        <dbReference type="EMBL" id="AST57336.1"/>
    </source>
</evidence>
<evidence type="ECO:0000313" key="3">
    <source>
        <dbReference type="Proteomes" id="UP000214975"/>
    </source>
</evidence>
<reference evidence="2 3" key="1">
    <citation type="submission" date="2016-08" db="EMBL/GenBank/DDBJ databases">
        <title>A novel genetic cassette of butanologenic Thermoanaerobacterium thermosaccharolyticum that directly convert cellulose to butanol.</title>
        <authorList>
            <person name="Li T."/>
            <person name="He J."/>
        </authorList>
    </citation>
    <scope>NUCLEOTIDE SEQUENCE [LARGE SCALE GENOMIC DNA]</scope>
    <source>
        <strain evidence="2 3">TG57</strain>
    </source>
</reference>
<dbReference type="Proteomes" id="UP000214975">
    <property type="component" value="Chromosome"/>
</dbReference>
<feature type="transmembrane region" description="Helical" evidence="1">
    <location>
        <begin position="178"/>
        <end position="200"/>
    </location>
</feature>
<dbReference type="RefSeq" id="WP_094397185.1">
    <property type="nucleotide sequence ID" value="NZ_CP016893.1"/>
</dbReference>
<proteinExistence type="predicted"/>
<gene>
    <name evidence="2" type="ORF">Thert_01255</name>
</gene>
<keyword evidence="1" id="KW-0472">Membrane</keyword>
<keyword evidence="1" id="KW-0812">Transmembrane</keyword>
<feature type="transmembrane region" description="Helical" evidence="1">
    <location>
        <begin position="110"/>
        <end position="131"/>
    </location>
</feature>
<accession>A0A223HXX9</accession>
<feature type="transmembrane region" description="Helical" evidence="1">
    <location>
        <begin position="247"/>
        <end position="270"/>
    </location>
</feature>
<dbReference type="AlphaFoldDB" id="A0A223HXX9"/>
<evidence type="ECO:0000256" key="1">
    <source>
        <dbReference type="SAM" id="Phobius"/>
    </source>
</evidence>
<protein>
    <submittedName>
        <fullName evidence="2">Uncharacterized protein</fullName>
    </submittedName>
</protein>
<name>A0A223HXX9_THETR</name>